<dbReference type="KEGG" id="ssm:Spirs_3749"/>
<evidence type="ECO:0000256" key="1">
    <source>
        <dbReference type="ARBA" id="ARBA00022553"/>
    </source>
</evidence>
<dbReference type="CDD" id="cd00156">
    <property type="entry name" value="REC"/>
    <property type="match status" value="1"/>
</dbReference>
<dbReference type="AlphaFoldDB" id="E1R7Y0"/>
<reference evidence="4 5" key="1">
    <citation type="journal article" date="2010" name="Stand. Genomic Sci.">
        <title>Complete genome sequence of Spirochaeta smaragdinae type strain (SEBR 4228).</title>
        <authorList>
            <person name="Mavromatis K."/>
            <person name="Yasawong M."/>
            <person name="Chertkov O."/>
            <person name="Lapidus A."/>
            <person name="Lucas S."/>
            <person name="Nolan M."/>
            <person name="Del Rio T.G."/>
            <person name="Tice H."/>
            <person name="Cheng J.F."/>
            <person name="Pitluck S."/>
            <person name="Liolios K."/>
            <person name="Ivanova N."/>
            <person name="Tapia R."/>
            <person name="Han C."/>
            <person name="Bruce D."/>
            <person name="Goodwin L."/>
            <person name="Pati A."/>
            <person name="Chen A."/>
            <person name="Palaniappan K."/>
            <person name="Land M."/>
            <person name="Hauser L."/>
            <person name="Chang Y.J."/>
            <person name="Jeffries C.D."/>
            <person name="Detter J.C."/>
            <person name="Rohde M."/>
            <person name="Brambilla E."/>
            <person name="Spring S."/>
            <person name="Goker M."/>
            <person name="Sikorski J."/>
            <person name="Woyke T."/>
            <person name="Bristow J."/>
            <person name="Eisen J.A."/>
            <person name="Markowitz V."/>
            <person name="Hugenholtz P."/>
            <person name="Klenk H.P."/>
            <person name="Kyrpides N.C."/>
        </authorList>
    </citation>
    <scope>NUCLEOTIDE SEQUENCE [LARGE SCALE GENOMIC DNA]</scope>
    <source>
        <strain evidence="5">DSM 11293 / JCM 15392 / SEBR 4228</strain>
    </source>
</reference>
<dbReference type="Pfam" id="PF00072">
    <property type="entry name" value="Response_reg"/>
    <property type="match status" value="1"/>
</dbReference>
<dbReference type="EMBL" id="CP002116">
    <property type="protein sequence ID" value="ADK82835.1"/>
    <property type="molecule type" value="Genomic_DNA"/>
</dbReference>
<dbReference type="RefSeq" id="WP_013256294.1">
    <property type="nucleotide sequence ID" value="NC_014364.1"/>
</dbReference>
<gene>
    <name evidence="4" type="ordered locus">Spirs_3749</name>
</gene>
<organism evidence="4 5">
    <name type="scientific">Sediminispirochaeta smaragdinae (strain DSM 11293 / JCM 15392 / SEBR 4228)</name>
    <name type="common">Spirochaeta smaragdinae</name>
    <dbReference type="NCBI Taxonomy" id="573413"/>
    <lineage>
        <taxon>Bacteria</taxon>
        <taxon>Pseudomonadati</taxon>
        <taxon>Spirochaetota</taxon>
        <taxon>Spirochaetia</taxon>
        <taxon>Spirochaetales</taxon>
        <taxon>Spirochaetaceae</taxon>
        <taxon>Sediminispirochaeta</taxon>
    </lineage>
</organism>
<dbReference type="PROSITE" id="PS50110">
    <property type="entry name" value="RESPONSE_REGULATORY"/>
    <property type="match status" value="1"/>
</dbReference>
<dbReference type="OrthoDB" id="9784719at2"/>
<accession>E1R7Y0</accession>
<proteinExistence type="predicted"/>
<feature type="modified residue" description="4-aspartylphosphate" evidence="2">
    <location>
        <position position="57"/>
    </location>
</feature>
<protein>
    <submittedName>
        <fullName evidence="4">Response regulator receiver protein</fullName>
    </submittedName>
</protein>
<dbReference type="SUPFAM" id="SSF52172">
    <property type="entry name" value="CheY-like"/>
    <property type="match status" value="1"/>
</dbReference>
<feature type="domain" description="Response regulatory" evidence="3">
    <location>
        <begin position="8"/>
        <end position="116"/>
    </location>
</feature>
<sequence length="122" mass="14061">MHEERKGLVLIVEDEDSIRLTLRDYLQKKGFKVLVASDGVGAIKQLLDHAIKVIVTDYRMDILGGDYWIKFLDTYCKDKRIFITSGFLRPEFSIPFEVIYKPFDYALLAEKVGDALDSELQV</sequence>
<dbReference type="InterPro" id="IPR050595">
    <property type="entry name" value="Bact_response_regulator"/>
</dbReference>
<evidence type="ECO:0000313" key="4">
    <source>
        <dbReference type="EMBL" id="ADK82835.1"/>
    </source>
</evidence>
<dbReference type="GO" id="GO:0000160">
    <property type="term" value="P:phosphorelay signal transduction system"/>
    <property type="evidence" value="ECO:0007669"/>
    <property type="project" value="InterPro"/>
</dbReference>
<dbReference type="InterPro" id="IPR001789">
    <property type="entry name" value="Sig_transdc_resp-reg_receiver"/>
</dbReference>
<dbReference type="SMART" id="SM00448">
    <property type="entry name" value="REC"/>
    <property type="match status" value="1"/>
</dbReference>
<dbReference type="STRING" id="573413.Spirs_3749"/>
<dbReference type="PANTHER" id="PTHR44591:SF21">
    <property type="entry name" value="TWO-COMPONENT RESPONSE REGULATOR"/>
    <property type="match status" value="1"/>
</dbReference>
<evidence type="ECO:0000256" key="2">
    <source>
        <dbReference type="PROSITE-ProRule" id="PRU00169"/>
    </source>
</evidence>
<dbReference type="InterPro" id="IPR011006">
    <property type="entry name" value="CheY-like_superfamily"/>
</dbReference>
<dbReference type="Proteomes" id="UP000002318">
    <property type="component" value="Chromosome"/>
</dbReference>
<evidence type="ECO:0000313" key="5">
    <source>
        <dbReference type="Proteomes" id="UP000002318"/>
    </source>
</evidence>
<dbReference type="HOGENOM" id="CLU_000445_69_8_12"/>
<keyword evidence="1 2" id="KW-0597">Phosphoprotein</keyword>
<dbReference type="eggNOG" id="COG2204">
    <property type="taxonomic scope" value="Bacteria"/>
</dbReference>
<dbReference type="Gene3D" id="3.40.50.2300">
    <property type="match status" value="1"/>
</dbReference>
<name>E1R7Y0_SEDSS</name>
<keyword evidence="5" id="KW-1185">Reference proteome</keyword>
<evidence type="ECO:0000259" key="3">
    <source>
        <dbReference type="PROSITE" id="PS50110"/>
    </source>
</evidence>
<dbReference type="PANTHER" id="PTHR44591">
    <property type="entry name" value="STRESS RESPONSE REGULATOR PROTEIN 1"/>
    <property type="match status" value="1"/>
</dbReference>